<dbReference type="PANTHER" id="PTHR11575:SF24">
    <property type="entry name" value="5'-NUCLEOTIDASE"/>
    <property type="match status" value="1"/>
</dbReference>
<sequence length="294" mass="32477">THGNTIIVQDGSRGQYLGVLRFTFTDGEIVNPVWEKILLDSTVGYEPKIRHLIAPYMAKYKDRLGQVIGKSSLGLDAREDVVRRHESNLGNFIADSWLAWFTHADIALVNSGAIRGDKVYPAGPITYLTVNEIIPFRNEVVSVEMNGADLKQLLEISASALRVQGDGCPDNSRAGSGGFFQVAGLRITIDLSKPSFCAVYLERGISKLTNPGSRIIKAEVYLNGSWTPLDPSVTYTVLVNKWTASGGDGYYILLREDIPKENTTMFSTDILASYIKRHSPISPQIEGRIDFVHK</sequence>
<protein>
    <recommendedName>
        <fullName evidence="1">5'-Nucleotidase C-terminal domain-containing protein</fullName>
    </recommendedName>
</protein>
<proteinExistence type="predicted"/>
<dbReference type="PRINTS" id="PR01607">
    <property type="entry name" value="APYRASEFAMLY"/>
</dbReference>
<name>A0A0F9HTE7_9ZZZZ</name>
<accession>A0A0F9HTE7</accession>
<dbReference type="EMBL" id="LAZR01014224">
    <property type="protein sequence ID" value="KKM18427.1"/>
    <property type="molecule type" value="Genomic_DNA"/>
</dbReference>
<dbReference type="SUPFAM" id="SSF56300">
    <property type="entry name" value="Metallo-dependent phosphatases"/>
    <property type="match status" value="1"/>
</dbReference>
<organism evidence="2">
    <name type="scientific">marine sediment metagenome</name>
    <dbReference type="NCBI Taxonomy" id="412755"/>
    <lineage>
        <taxon>unclassified sequences</taxon>
        <taxon>metagenomes</taxon>
        <taxon>ecological metagenomes</taxon>
    </lineage>
</organism>
<dbReference type="Pfam" id="PF02872">
    <property type="entry name" value="5_nucleotid_C"/>
    <property type="match status" value="1"/>
</dbReference>
<dbReference type="Gene3D" id="3.90.780.10">
    <property type="entry name" value="5'-Nucleotidase, C-terminal domain"/>
    <property type="match status" value="1"/>
</dbReference>
<dbReference type="InterPro" id="IPR029052">
    <property type="entry name" value="Metallo-depent_PP-like"/>
</dbReference>
<dbReference type="InterPro" id="IPR008334">
    <property type="entry name" value="5'-Nucleotdase_C"/>
</dbReference>
<evidence type="ECO:0000259" key="1">
    <source>
        <dbReference type="Pfam" id="PF02872"/>
    </source>
</evidence>
<reference evidence="2" key="1">
    <citation type="journal article" date="2015" name="Nature">
        <title>Complex archaea that bridge the gap between prokaryotes and eukaryotes.</title>
        <authorList>
            <person name="Spang A."/>
            <person name="Saw J.H."/>
            <person name="Jorgensen S.L."/>
            <person name="Zaremba-Niedzwiedzka K."/>
            <person name="Martijn J."/>
            <person name="Lind A.E."/>
            <person name="van Eijk R."/>
            <person name="Schleper C."/>
            <person name="Guy L."/>
            <person name="Ettema T.J."/>
        </authorList>
    </citation>
    <scope>NUCLEOTIDE SEQUENCE</scope>
</reference>
<comment type="caution">
    <text evidence="2">The sequence shown here is derived from an EMBL/GenBank/DDBJ whole genome shotgun (WGS) entry which is preliminary data.</text>
</comment>
<dbReference type="InterPro" id="IPR006179">
    <property type="entry name" value="5_nucleotidase/apyrase"/>
</dbReference>
<feature type="domain" description="5'-Nucleotidase C-terminal" evidence="1">
    <location>
        <begin position="67"/>
        <end position="251"/>
    </location>
</feature>
<feature type="non-terminal residue" evidence="2">
    <location>
        <position position="1"/>
    </location>
</feature>
<dbReference type="InterPro" id="IPR036907">
    <property type="entry name" value="5'-Nucleotdase_C_sf"/>
</dbReference>
<evidence type="ECO:0000313" key="2">
    <source>
        <dbReference type="EMBL" id="KKM18427.1"/>
    </source>
</evidence>
<dbReference type="PANTHER" id="PTHR11575">
    <property type="entry name" value="5'-NUCLEOTIDASE-RELATED"/>
    <property type="match status" value="1"/>
</dbReference>
<dbReference type="GO" id="GO:0009166">
    <property type="term" value="P:nucleotide catabolic process"/>
    <property type="evidence" value="ECO:0007669"/>
    <property type="project" value="InterPro"/>
</dbReference>
<dbReference type="AlphaFoldDB" id="A0A0F9HTE7"/>
<dbReference type="Gene3D" id="3.60.21.10">
    <property type="match status" value="1"/>
</dbReference>
<dbReference type="GO" id="GO:0016787">
    <property type="term" value="F:hydrolase activity"/>
    <property type="evidence" value="ECO:0007669"/>
    <property type="project" value="InterPro"/>
</dbReference>
<dbReference type="SUPFAM" id="SSF55816">
    <property type="entry name" value="5'-nucleotidase (syn. UDP-sugar hydrolase), C-terminal domain"/>
    <property type="match status" value="1"/>
</dbReference>
<gene>
    <name evidence="2" type="ORF">LCGC14_1665820</name>
</gene>